<dbReference type="PANTHER" id="PTHR19871:SF14">
    <property type="entry name" value="DUF4062 DOMAIN-CONTAINING PROTEIN"/>
    <property type="match status" value="1"/>
</dbReference>
<dbReference type="InterPro" id="IPR043504">
    <property type="entry name" value="Peptidase_S1_PA_chymotrypsin"/>
</dbReference>
<dbReference type="EMBL" id="AP035786">
    <property type="protein sequence ID" value="BFO73169.1"/>
    <property type="molecule type" value="Genomic_DNA"/>
</dbReference>
<dbReference type="Gene3D" id="2.40.10.10">
    <property type="entry name" value="Trypsin-like serine proteases"/>
    <property type="match status" value="2"/>
</dbReference>
<dbReference type="InterPro" id="IPR027417">
    <property type="entry name" value="P-loop_NTPase"/>
</dbReference>
<protein>
    <recommendedName>
        <fullName evidence="2">Nephrocystin 3-like N-terminal domain-containing protein</fullName>
    </recommendedName>
</protein>
<keyword evidence="1" id="KW-0677">Repeat</keyword>
<dbReference type="Gene3D" id="3.40.50.300">
    <property type="entry name" value="P-loop containing nucleotide triphosphate hydrolases"/>
    <property type="match status" value="1"/>
</dbReference>
<dbReference type="SUPFAM" id="SSF50494">
    <property type="entry name" value="Trypsin-like serine proteases"/>
    <property type="match status" value="1"/>
</dbReference>
<dbReference type="Pfam" id="PF13365">
    <property type="entry name" value="Trypsin_2"/>
    <property type="match status" value="1"/>
</dbReference>
<evidence type="ECO:0000313" key="3">
    <source>
        <dbReference type="EMBL" id="BFO73169.1"/>
    </source>
</evidence>
<organism evidence="3">
    <name type="scientific">Prevotella sp. GTC17254</name>
    <dbReference type="NCBI Taxonomy" id="3236794"/>
    <lineage>
        <taxon>Bacteria</taxon>
        <taxon>Pseudomonadati</taxon>
        <taxon>Bacteroidota</taxon>
        <taxon>Bacteroidia</taxon>
        <taxon>Bacteroidales</taxon>
        <taxon>Prevotellaceae</taxon>
        <taxon>Prevotella</taxon>
    </lineage>
</organism>
<dbReference type="PANTHER" id="PTHR19871">
    <property type="entry name" value="BETA TRANSDUCIN-RELATED PROTEIN"/>
    <property type="match status" value="1"/>
</dbReference>
<proteinExistence type="predicted"/>
<evidence type="ECO:0000259" key="2">
    <source>
        <dbReference type="Pfam" id="PF24883"/>
    </source>
</evidence>
<reference evidence="3" key="1">
    <citation type="submission" date="2024-07" db="EMBL/GenBank/DDBJ databases">
        <title>Complete genome sequence of Prevotella sp. YM-2024 GTC17254.</title>
        <authorList>
            <person name="Hayashi M."/>
            <person name="Muto Y."/>
            <person name="Tanaka K."/>
            <person name="Niwa H."/>
        </authorList>
    </citation>
    <scope>NUCLEOTIDE SEQUENCE</scope>
    <source>
        <strain evidence="3">GTC17254</strain>
    </source>
</reference>
<evidence type="ECO:0000256" key="1">
    <source>
        <dbReference type="ARBA" id="ARBA00022737"/>
    </source>
</evidence>
<dbReference type="SUPFAM" id="SSF52540">
    <property type="entry name" value="P-loop containing nucleoside triphosphate hydrolases"/>
    <property type="match status" value="1"/>
</dbReference>
<dbReference type="InterPro" id="IPR009003">
    <property type="entry name" value="Peptidase_S1_PA"/>
</dbReference>
<accession>A0AB33IV96</accession>
<gene>
    <name evidence="3" type="ORF">GTC17254_07660</name>
</gene>
<sequence>MYEKLIVQIFCDKEVGTAFYVAPDLLLTAWHTVESFKEGGKNVLKDVEGDLAFVVEKEYEDADVAVLKVQGRSLEEYLPLLSHHIRIGESCITFGYPDTAKQNGLRLEGNIKQRVMGPTADFNLQTDDTRDGYDYSGMSGAPLFLGNQVVGVVIEQTGNSLNLVSVQKLNEIQEGALPIEIEQELTSIPASIARDVEVSQPNFEVIQTLDERLADSGSKWLLLYGSPGCGKTTLSAYFESNDENVEVLGRFFFKVPNDIHSRAERCSQGFFVNWLETVYANLTGAELVKSSFEDKRNRVAGWLSMISRVLLSKGKRGIIFIDGLDELSTECGNRVDDILSLIPDTLPDNISIVLSCITKEILPASVIGRISADNYIEVTPLNMAACESFIQENSGEWSKPYSFIQAVAVKTEGHPLYMNYLCRYISETFNESTKECELNDWLISLPTISGDIRSYYEAVWKKADPKGVVFEVLALLSQTRGPVEEEHLIGMMKSPTPFEFKSVTKEFWHLLKEKDSDVYEIYHSSFRLFITGNLSTIINYTNDQIAAYCDAHKEQIYSIENHLHHVVNGSDVRKGLAMCNQSWADQCAINDVSPDLVMHDIKECLSLAVDNNLPIEVVRLMLLAQRIETRCDSIMVDNAKEVADIKILMGKPAVALKYLVRDNSLLVGIDMAISYLRCLFELGYEDEAYTLSCAIEAAIRKQINENIGKKSSPYVFVLKGQLMVEGILAGYEDPAHLPRYFSFLNRLIEGKNEGTIKMKSMIREMILAYQISNELRSGKKIDIGQHLKKYEIDWNEEFLMFFIKVIALYDHTDTGLHAIGHNEAFNDCLRQVEEAMLSHTFKFCEDELKVLPSWLIDKKIRTDIVQKILKDYGPNPGSFVFRKDNGVDVDADSLNHFYQESLYLAYLDEELPCPALNRNYHGDISWARYIEALVTRTAYVNGVLYRKRAAGEDYQGMYAAVKEIIDSMDFSFEQRVRWKRSYLLPEELIPFVYDKLAEIYKEFFVDKLNDFMAHLQNRMSDQLSLYREGYCAILIRLTLIFAPSEQTRGIALYLADEAVKYIEYAVQNRSECCGYLLQICREYALMGENDKTTVVYHEVMRSSMGPEWYKEAQLEFINRFKSLDVAFDKKQIAHLAAIFEEASGEMTFQRYIRQQKNTFVATIAKTSSLKDAIAYYKFETLPAADRIVKNAEEWKVDMPKVGEGYDLGCNHLIEASAICQLLEECKEVSPYIRYSISELFWDNWDKMHNDYQYAELHADIFTVLGENKVQENLLPRMAEYFIDEYNHDGKGDYLNELERLKIPTAILNELESKLEELGYKWKRVSKNRKNDMIEEERIEKLSDLPTSQAVLEKCRKDIVSPLGSYWYSLSEIISPLISKSDFNFNELFEVITSHYDINVRPSAEQFEKFNWFEGKLEERDRDEQMIHLLIWFLLHPDRTISSRAYEAICWLVKYDERVIDCLIDEVVSPSEIGLATQASAVLLEMAKDNPDRVLAHTKMKDNEAQLLNIPLFSVSRNLYEMAKVFAEKCGYTDLLDELKSVIPESLPDRGDVWIDFKDKMFVEHKIDMLNNLNVTGKDFAMLYLDEVHEMAKNGVVSTLIRSGVYVQRSFYLDYPPKGRYSRMMENLFDRILYRKVDNARAGRVYNAINDY</sequence>
<name>A0AB33IV96_9BACT</name>
<feature type="domain" description="Nephrocystin 3-like N-terminal" evidence="2">
    <location>
        <begin position="215"/>
        <end position="352"/>
    </location>
</feature>
<dbReference type="Pfam" id="PF24883">
    <property type="entry name" value="NPHP3_N"/>
    <property type="match status" value="1"/>
</dbReference>
<dbReference type="InterPro" id="IPR052752">
    <property type="entry name" value="NACHT-WD_repeat"/>
</dbReference>
<dbReference type="InterPro" id="IPR056884">
    <property type="entry name" value="NPHP3-like_N"/>
</dbReference>